<organism evidence="2 3">
    <name type="scientific">Phycicoccus avicenniae</name>
    <dbReference type="NCBI Taxonomy" id="2828860"/>
    <lineage>
        <taxon>Bacteria</taxon>
        <taxon>Bacillati</taxon>
        <taxon>Actinomycetota</taxon>
        <taxon>Actinomycetes</taxon>
        <taxon>Micrococcales</taxon>
        <taxon>Intrasporangiaceae</taxon>
        <taxon>Phycicoccus</taxon>
    </lineage>
</organism>
<feature type="compositionally biased region" description="Basic residues" evidence="1">
    <location>
        <begin position="101"/>
        <end position="112"/>
    </location>
</feature>
<evidence type="ECO:0000256" key="1">
    <source>
        <dbReference type="SAM" id="MobiDB-lite"/>
    </source>
</evidence>
<sequence>MTWTRIGDDWPDRPAVLDLSRSARLLLLELTVYCNRHTTDGRIPEAAIPRNTDAEDWRGDLEQLAAAGLAEQVDERAWQVDWSDQESAEQVRARKDFNAAKQKRYRDRKARHERGDHSECDPRFCKAVTRNATRNGDGDVTSLVTPSRPDPSRPLGRDREQGAETGSAGAPPTRPTGAGSLCPHGVPNGIYRGQCPHEDCTEEWQNLQSCASGSCHAQQVLGVDACTGKACWLRDEWPQEREAS</sequence>
<gene>
    <name evidence="2" type="ORF">KC207_14240</name>
</gene>
<evidence type="ECO:0000313" key="3">
    <source>
        <dbReference type="Proteomes" id="UP000677016"/>
    </source>
</evidence>
<proteinExistence type="predicted"/>
<feature type="compositionally biased region" description="Basic and acidic residues" evidence="1">
    <location>
        <begin position="113"/>
        <end position="124"/>
    </location>
</feature>
<feature type="region of interest" description="Disordered" evidence="1">
    <location>
        <begin position="85"/>
        <end position="182"/>
    </location>
</feature>
<accession>A0A941DAB9</accession>
<dbReference type="Proteomes" id="UP000677016">
    <property type="component" value="Unassembled WGS sequence"/>
</dbReference>
<evidence type="ECO:0000313" key="2">
    <source>
        <dbReference type="EMBL" id="MBR7744451.1"/>
    </source>
</evidence>
<keyword evidence="3" id="KW-1185">Reference proteome</keyword>
<reference evidence="2" key="1">
    <citation type="submission" date="2021-04" db="EMBL/GenBank/DDBJ databases">
        <title>Phycicoccus avicenniae sp. nov., a novel endophytic actinomycetes isolated from branch of Avicennia mariana.</title>
        <authorList>
            <person name="Tuo L."/>
        </authorList>
    </citation>
    <scope>NUCLEOTIDE SEQUENCE</scope>
    <source>
        <strain evidence="2">BSK3Z-2</strain>
    </source>
</reference>
<dbReference type="AlphaFoldDB" id="A0A941DAB9"/>
<name>A0A941DAB9_9MICO</name>
<comment type="caution">
    <text evidence="2">The sequence shown here is derived from an EMBL/GenBank/DDBJ whole genome shotgun (WGS) entry which is preliminary data.</text>
</comment>
<feature type="compositionally biased region" description="Basic and acidic residues" evidence="1">
    <location>
        <begin position="89"/>
        <end position="98"/>
    </location>
</feature>
<protein>
    <submittedName>
        <fullName evidence="2">Uncharacterized protein</fullName>
    </submittedName>
</protein>
<dbReference type="RefSeq" id="WP_211603972.1">
    <property type="nucleotide sequence ID" value="NZ_JAGSNF010000020.1"/>
</dbReference>
<dbReference type="EMBL" id="JAGSNF010000020">
    <property type="protein sequence ID" value="MBR7744451.1"/>
    <property type="molecule type" value="Genomic_DNA"/>
</dbReference>